<name>A0A8H4IHU5_9PEZI</name>
<keyword evidence="2" id="KW-0507">mRNA processing</keyword>
<evidence type="ECO:0000259" key="7">
    <source>
        <dbReference type="Pfam" id="PF08572"/>
    </source>
</evidence>
<dbReference type="GO" id="GO:0000398">
    <property type="term" value="P:mRNA splicing, via spliceosome"/>
    <property type="evidence" value="ECO:0007669"/>
    <property type="project" value="InterPro"/>
</dbReference>
<keyword evidence="4" id="KW-0539">Nucleus</keyword>
<evidence type="ECO:0000256" key="4">
    <source>
        <dbReference type="ARBA" id="ARBA00023242"/>
    </source>
</evidence>
<keyword evidence="3" id="KW-0508">mRNA splicing</keyword>
<feature type="compositionally biased region" description="Basic and acidic residues" evidence="5">
    <location>
        <begin position="1"/>
        <end position="17"/>
    </location>
</feature>
<evidence type="ECO:0000256" key="2">
    <source>
        <dbReference type="ARBA" id="ARBA00022664"/>
    </source>
</evidence>
<dbReference type="InterPro" id="IPR027104">
    <property type="entry name" value="Prp3"/>
</dbReference>
<feature type="compositionally biased region" description="Pro residues" evidence="5">
    <location>
        <begin position="67"/>
        <end position="84"/>
    </location>
</feature>
<dbReference type="Proteomes" id="UP000572817">
    <property type="component" value="Unassembled WGS sequence"/>
</dbReference>
<feature type="compositionally biased region" description="Basic and acidic residues" evidence="5">
    <location>
        <begin position="163"/>
        <end position="176"/>
    </location>
</feature>
<dbReference type="InterPro" id="IPR010541">
    <property type="entry name" value="Prp3_C"/>
</dbReference>
<evidence type="ECO:0000313" key="9">
    <source>
        <dbReference type="Proteomes" id="UP000572817"/>
    </source>
</evidence>
<evidence type="ECO:0000256" key="5">
    <source>
        <dbReference type="SAM" id="MobiDB-lite"/>
    </source>
</evidence>
<proteinExistence type="predicted"/>
<accession>A0A8H4IHU5</accession>
<evidence type="ECO:0000313" key="8">
    <source>
        <dbReference type="EMBL" id="KAF4301471.1"/>
    </source>
</evidence>
<feature type="region of interest" description="Disordered" evidence="5">
    <location>
        <begin position="1"/>
        <end position="191"/>
    </location>
</feature>
<evidence type="ECO:0000256" key="3">
    <source>
        <dbReference type="ARBA" id="ARBA00023187"/>
    </source>
</evidence>
<feature type="domain" description="Small nuclear ribonucleoprotein Prp3 C-terminal" evidence="6">
    <location>
        <begin position="420"/>
        <end position="562"/>
    </location>
</feature>
<feature type="compositionally biased region" description="Low complexity" evidence="5">
    <location>
        <begin position="99"/>
        <end position="110"/>
    </location>
</feature>
<reference evidence="8" key="1">
    <citation type="submission" date="2020-04" db="EMBL/GenBank/DDBJ databases">
        <title>Genome Assembly and Annotation of Botryosphaeria dothidea sdau 11-99, a Latent Pathogen of Apple Fruit Ring Rot in China.</title>
        <authorList>
            <person name="Yu C."/>
            <person name="Diao Y."/>
            <person name="Lu Q."/>
            <person name="Zhao J."/>
            <person name="Cui S."/>
            <person name="Peng C."/>
            <person name="He B."/>
            <person name="Liu H."/>
        </authorList>
    </citation>
    <scope>NUCLEOTIDE SEQUENCE [LARGE SCALE GENOMIC DNA]</scope>
    <source>
        <strain evidence="8">Sdau11-99</strain>
    </source>
</reference>
<dbReference type="PANTHER" id="PTHR14212">
    <property type="entry name" value="U4/U6-ASSOCIATED RNA SPLICING FACTOR-RELATED"/>
    <property type="match status" value="1"/>
</dbReference>
<dbReference type="GO" id="GO:0046540">
    <property type="term" value="C:U4/U6 x U5 tri-snRNP complex"/>
    <property type="evidence" value="ECO:0007669"/>
    <property type="project" value="InterPro"/>
</dbReference>
<evidence type="ECO:0000259" key="6">
    <source>
        <dbReference type="Pfam" id="PF06544"/>
    </source>
</evidence>
<feature type="compositionally biased region" description="Low complexity" evidence="5">
    <location>
        <begin position="41"/>
        <end position="66"/>
    </location>
</feature>
<organism evidence="8 9">
    <name type="scientific">Botryosphaeria dothidea</name>
    <dbReference type="NCBI Taxonomy" id="55169"/>
    <lineage>
        <taxon>Eukaryota</taxon>
        <taxon>Fungi</taxon>
        <taxon>Dikarya</taxon>
        <taxon>Ascomycota</taxon>
        <taxon>Pezizomycotina</taxon>
        <taxon>Dothideomycetes</taxon>
        <taxon>Dothideomycetes incertae sedis</taxon>
        <taxon>Botryosphaeriales</taxon>
        <taxon>Botryosphaeriaceae</taxon>
        <taxon>Botryosphaeria</taxon>
    </lineage>
</organism>
<sequence length="567" mass="62985">MVEKRAYPDDQGGDYKRPRSNNASPAPLVHGPGAKPDISKAIAEARARAAAVKAKLQAQNASSASPSPSPAPGTPATASPPPAPSAAEAARLRIEQMKARVAAATKKVATPTPPPPPQEHEDTSSRARGGLNIGLHPALLSDSAPAKGKQAIQPKFATTMANRRTESPLQKDKKQLDLSGPSLEELKNNPYYDPNVGGAPMGKARQSKQLVFNQKGKFIQQANALRRQAALEQMKKRIAEQAKKVGLDGEDNEKNFLVAAPPEVEWWDEGLVGSEYDLDKAKLEGSDSIVTIYVQHPVLLEPPQEKRTVDLKPLPLTKKEQAKLRRQRRMAEHKEQQAKIRLGLEPPPPPKVKKSNLMRVLGEQAVKDPTAVEARVNREIAERAAKHEQDNHARMLTKEQRHEKLAAQQQADSAKGINMCVFKIDNLSFGQHRYKIDINAKQNNLTGITILNPKLNLIIVEGGTHSIRNYKKLLLQRIKWTENAMLQSVREGNREAEAAWLQSVDDQGELKDLSFNKCTLVWEGEERDRAFKKWFGLKTCETDHEAKEALTRSKMENMWTLAKTWQE</sequence>
<gene>
    <name evidence="8" type="ORF">GTA08_BOTSDO10541</name>
</gene>
<dbReference type="AlphaFoldDB" id="A0A8H4IHU5"/>
<feature type="domain" description="Pre-mRNA-splicing factor 3" evidence="7">
    <location>
        <begin position="189"/>
        <end position="397"/>
    </location>
</feature>
<dbReference type="Pfam" id="PF06544">
    <property type="entry name" value="Prp3_C"/>
    <property type="match status" value="1"/>
</dbReference>
<protein>
    <submittedName>
        <fullName evidence="8">Uncharacterized protein</fullName>
    </submittedName>
</protein>
<dbReference type="CDD" id="cd24162">
    <property type="entry name" value="Prp3_C"/>
    <property type="match status" value="1"/>
</dbReference>
<comment type="caution">
    <text evidence="8">The sequence shown here is derived from an EMBL/GenBank/DDBJ whole genome shotgun (WGS) entry which is preliminary data.</text>
</comment>
<evidence type="ECO:0000256" key="1">
    <source>
        <dbReference type="ARBA" id="ARBA00004123"/>
    </source>
</evidence>
<dbReference type="EMBL" id="WWBZ02000082">
    <property type="protein sequence ID" value="KAF4301471.1"/>
    <property type="molecule type" value="Genomic_DNA"/>
</dbReference>
<dbReference type="Pfam" id="PF08572">
    <property type="entry name" value="PRP3"/>
    <property type="match status" value="1"/>
</dbReference>
<dbReference type="OrthoDB" id="10264544at2759"/>
<dbReference type="PANTHER" id="PTHR14212:SF0">
    <property type="entry name" value="U4_U6 SMALL NUCLEAR RIBONUCLEOPROTEIN PRP3"/>
    <property type="match status" value="1"/>
</dbReference>
<comment type="subcellular location">
    <subcellularLocation>
        <location evidence="1">Nucleus</location>
    </subcellularLocation>
</comment>
<dbReference type="InterPro" id="IPR013881">
    <property type="entry name" value="Pre-mRNA_splic_Prp3_dom"/>
</dbReference>
<keyword evidence="9" id="KW-1185">Reference proteome</keyword>